<dbReference type="Proteomes" id="UP000029391">
    <property type="component" value="Unassembled WGS sequence"/>
</dbReference>
<dbReference type="GO" id="GO:1902201">
    <property type="term" value="P:negative regulation of bacterial-type flagellum-dependent cell motility"/>
    <property type="evidence" value="ECO:0007669"/>
    <property type="project" value="TreeGrafter"/>
</dbReference>
<feature type="transmembrane region" description="Helical" evidence="3">
    <location>
        <begin position="163"/>
        <end position="182"/>
    </location>
</feature>
<dbReference type="SMART" id="SM00267">
    <property type="entry name" value="GGDEF"/>
    <property type="match status" value="1"/>
</dbReference>
<feature type="domain" description="GGDEF" evidence="4">
    <location>
        <begin position="234"/>
        <end position="392"/>
    </location>
</feature>
<accession>A0A091BGE4</accession>
<feature type="transmembrane region" description="Helical" evidence="3">
    <location>
        <begin position="21"/>
        <end position="42"/>
    </location>
</feature>
<evidence type="ECO:0000256" key="3">
    <source>
        <dbReference type="SAM" id="Phobius"/>
    </source>
</evidence>
<evidence type="ECO:0000259" key="4">
    <source>
        <dbReference type="PROSITE" id="PS50887"/>
    </source>
</evidence>
<keyword evidence="3" id="KW-1133">Transmembrane helix</keyword>
<gene>
    <name evidence="5" type="ORF">P873_05400</name>
</gene>
<dbReference type="SUPFAM" id="SSF55073">
    <property type="entry name" value="Nucleotide cyclase"/>
    <property type="match status" value="2"/>
</dbReference>
<protein>
    <recommendedName>
        <fullName evidence="1">diguanylate cyclase</fullName>
        <ecNumber evidence="1">2.7.7.65</ecNumber>
    </recommendedName>
</protein>
<dbReference type="eggNOG" id="COG3706">
    <property type="taxonomic scope" value="Bacteria"/>
</dbReference>
<feature type="transmembrane region" description="Helical" evidence="3">
    <location>
        <begin position="78"/>
        <end position="98"/>
    </location>
</feature>
<dbReference type="PANTHER" id="PTHR45138">
    <property type="entry name" value="REGULATORY COMPONENTS OF SENSORY TRANSDUCTION SYSTEM"/>
    <property type="match status" value="1"/>
</dbReference>
<feature type="transmembrane region" description="Helical" evidence="3">
    <location>
        <begin position="48"/>
        <end position="66"/>
    </location>
</feature>
<comment type="catalytic activity">
    <reaction evidence="2">
        <text>2 GTP = 3',3'-c-di-GMP + 2 diphosphate</text>
        <dbReference type="Rhea" id="RHEA:24898"/>
        <dbReference type="ChEBI" id="CHEBI:33019"/>
        <dbReference type="ChEBI" id="CHEBI:37565"/>
        <dbReference type="ChEBI" id="CHEBI:58805"/>
        <dbReference type="EC" id="2.7.7.65"/>
    </reaction>
</comment>
<proteinExistence type="predicted"/>
<organism evidence="5 6">
    <name type="scientific">Arenimonas composti TR7-09 = DSM 18010</name>
    <dbReference type="NCBI Taxonomy" id="1121013"/>
    <lineage>
        <taxon>Bacteria</taxon>
        <taxon>Pseudomonadati</taxon>
        <taxon>Pseudomonadota</taxon>
        <taxon>Gammaproteobacteria</taxon>
        <taxon>Lysobacterales</taxon>
        <taxon>Lysobacteraceae</taxon>
        <taxon>Arenimonas</taxon>
    </lineage>
</organism>
<dbReference type="EC" id="2.7.7.65" evidence="1"/>
<name>A0A091BGE4_9GAMM</name>
<keyword evidence="6" id="KW-1185">Reference proteome</keyword>
<dbReference type="PANTHER" id="PTHR45138:SF9">
    <property type="entry name" value="DIGUANYLATE CYCLASE DGCM-RELATED"/>
    <property type="match status" value="1"/>
</dbReference>
<dbReference type="RefSeq" id="WP_026817481.1">
    <property type="nucleotide sequence ID" value="NZ_AUFF01000010.1"/>
</dbReference>
<dbReference type="GO" id="GO:0052621">
    <property type="term" value="F:diguanylate cyclase activity"/>
    <property type="evidence" value="ECO:0007669"/>
    <property type="project" value="UniProtKB-EC"/>
</dbReference>
<sequence length="392" mass="43438">MTQAPTDPDLPRRLRRQLMGLATWLMFLLPLAYAVLQGWMTFGWRGTALFFGIALVVNLVFYVLIASGRTRALRDPSLTFWQVLVSQVAALAMLHHAVDPNARTILLMLFVASLFFGVFALDTRRFLVLVATATGGYLGLVLWENPGVPPTDPMLRGEWLRLLSLAMILLWLALLGSYVGGLRARLQRRNEELAAAGERLRRLVSHDELTGVFNRRHLLNILGREKERSERFGHVFSVCLIDLDHFKQINDGYGHAAGDDVLKGFAARTLACARKIDWIGRVDDPGEATGAAPEGDRAAAEVDHTFGRYGGEEFLLVLPHTPLPGAQRAIERLRELVLAVPFETVAGRLGITFSAGIAEHRPQEPVAETLARADMALYRAKQAGRNRTESSS</sequence>
<dbReference type="Gene3D" id="3.30.70.270">
    <property type="match status" value="1"/>
</dbReference>
<dbReference type="GO" id="GO:0005886">
    <property type="term" value="C:plasma membrane"/>
    <property type="evidence" value="ECO:0007669"/>
    <property type="project" value="TreeGrafter"/>
</dbReference>
<evidence type="ECO:0000313" key="6">
    <source>
        <dbReference type="Proteomes" id="UP000029391"/>
    </source>
</evidence>
<keyword evidence="3" id="KW-0472">Membrane</keyword>
<evidence type="ECO:0000313" key="5">
    <source>
        <dbReference type="EMBL" id="KFN50597.1"/>
    </source>
</evidence>
<dbReference type="InterPro" id="IPR029787">
    <property type="entry name" value="Nucleotide_cyclase"/>
</dbReference>
<dbReference type="GO" id="GO:0043709">
    <property type="term" value="P:cell adhesion involved in single-species biofilm formation"/>
    <property type="evidence" value="ECO:0007669"/>
    <property type="project" value="TreeGrafter"/>
</dbReference>
<feature type="transmembrane region" description="Helical" evidence="3">
    <location>
        <begin position="126"/>
        <end position="143"/>
    </location>
</feature>
<dbReference type="EMBL" id="AWXU01000017">
    <property type="protein sequence ID" value="KFN50597.1"/>
    <property type="molecule type" value="Genomic_DNA"/>
</dbReference>
<comment type="caution">
    <text evidence="5">The sequence shown here is derived from an EMBL/GenBank/DDBJ whole genome shotgun (WGS) entry which is preliminary data.</text>
</comment>
<dbReference type="CDD" id="cd01949">
    <property type="entry name" value="GGDEF"/>
    <property type="match status" value="1"/>
</dbReference>
<dbReference type="AlphaFoldDB" id="A0A091BGE4"/>
<evidence type="ECO:0000256" key="1">
    <source>
        <dbReference type="ARBA" id="ARBA00012528"/>
    </source>
</evidence>
<dbReference type="InterPro" id="IPR050469">
    <property type="entry name" value="Diguanylate_Cyclase"/>
</dbReference>
<dbReference type="InterPro" id="IPR043128">
    <property type="entry name" value="Rev_trsase/Diguanyl_cyclase"/>
</dbReference>
<reference evidence="5 6" key="1">
    <citation type="submission" date="2013-09" db="EMBL/GenBank/DDBJ databases">
        <title>Genome sequencing of Arenimonas composti.</title>
        <authorList>
            <person name="Chen F."/>
            <person name="Wang G."/>
        </authorList>
    </citation>
    <scope>NUCLEOTIDE SEQUENCE [LARGE SCALE GENOMIC DNA]</scope>
    <source>
        <strain evidence="5 6">TR7-09</strain>
    </source>
</reference>
<dbReference type="STRING" id="1121013.GCA_000426365_02571"/>
<dbReference type="PROSITE" id="PS50887">
    <property type="entry name" value="GGDEF"/>
    <property type="match status" value="1"/>
</dbReference>
<keyword evidence="3" id="KW-0812">Transmembrane</keyword>
<dbReference type="OrthoDB" id="9803824at2"/>
<dbReference type="InterPro" id="IPR000160">
    <property type="entry name" value="GGDEF_dom"/>
</dbReference>
<evidence type="ECO:0000256" key="2">
    <source>
        <dbReference type="ARBA" id="ARBA00034247"/>
    </source>
</evidence>
<dbReference type="Pfam" id="PF00990">
    <property type="entry name" value="GGDEF"/>
    <property type="match status" value="2"/>
</dbReference>
<feature type="transmembrane region" description="Helical" evidence="3">
    <location>
        <begin position="104"/>
        <end position="121"/>
    </location>
</feature>
<dbReference type="NCBIfam" id="TIGR00254">
    <property type="entry name" value="GGDEF"/>
    <property type="match status" value="2"/>
</dbReference>